<dbReference type="RefSeq" id="XP_022459822.1">
    <property type="nucleotide sequence ID" value="XM_022602261.1"/>
</dbReference>
<dbReference type="Proteomes" id="UP000019384">
    <property type="component" value="Unassembled WGS sequence"/>
</dbReference>
<dbReference type="GeneID" id="34521210"/>
<accession>W6MWT2</accession>
<organism evidence="2 3">
    <name type="scientific">Kuraishia capsulata CBS 1993</name>
    <dbReference type="NCBI Taxonomy" id="1382522"/>
    <lineage>
        <taxon>Eukaryota</taxon>
        <taxon>Fungi</taxon>
        <taxon>Dikarya</taxon>
        <taxon>Ascomycota</taxon>
        <taxon>Saccharomycotina</taxon>
        <taxon>Pichiomycetes</taxon>
        <taxon>Pichiales</taxon>
        <taxon>Pichiaceae</taxon>
        <taxon>Kuraishia</taxon>
    </lineage>
</organism>
<protein>
    <submittedName>
        <fullName evidence="2">Uncharacterized protein</fullName>
    </submittedName>
</protein>
<evidence type="ECO:0000313" key="3">
    <source>
        <dbReference type="Proteomes" id="UP000019384"/>
    </source>
</evidence>
<reference evidence="2" key="2">
    <citation type="submission" date="2014-02" db="EMBL/GenBank/DDBJ databases">
        <title>Complete DNA sequence of /Kuraishia capsulata/ illustrates novel genomic features among budding yeasts (/Saccharomycotina/).</title>
        <authorList>
            <person name="Morales L."/>
            <person name="Noel B."/>
            <person name="Porcel B."/>
            <person name="Marcet-Houben M."/>
            <person name="Hullo M-F."/>
            <person name="Sacerdot C."/>
            <person name="Tekaia F."/>
            <person name="Leh-Louis V."/>
            <person name="Despons L."/>
            <person name="Khanna V."/>
            <person name="Aury J-M."/>
            <person name="Barbe V."/>
            <person name="Couloux A."/>
            <person name="Labadie K."/>
            <person name="Pelletier E."/>
            <person name="Souciet J-L."/>
            <person name="Boekhout T."/>
            <person name="Gabaldon T."/>
            <person name="Wincker P."/>
            <person name="Dujon B."/>
        </authorList>
    </citation>
    <scope>NUCLEOTIDE SEQUENCE</scope>
    <source>
        <strain evidence="2">CBS 1993</strain>
    </source>
</reference>
<dbReference type="HOGENOM" id="CLU_1402637_0_0_1"/>
<feature type="region of interest" description="Disordered" evidence="1">
    <location>
        <begin position="1"/>
        <end position="36"/>
    </location>
</feature>
<name>W6MWT2_9ASCO</name>
<reference evidence="2" key="1">
    <citation type="submission" date="2013-12" db="EMBL/GenBank/DDBJ databases">
        <authorList>
            <person name="Genoscope - CEA"/>
        </authorList>
    </citation>
    <scope>NUCLEOTIDE SEQUENCE</scope>
    <source>
        <strain evidence="2">CBS 1993</strain>
    </source>
</reference>
<dbReference type="EMBL" id="HG793128">
    <property type="protein sequence ID" value="CDK27830.1"/>
    <property type="molecule type" value="Genomic_DNA"/>
</dbReference>
<sequence length="194" mass="22448">MKRHENSRPRSAWPEPSECLQKESNEAPRQRRRLSHPAVVRREHQVILWGSHKGLYDDREHRCLLCYEHLGGLPARGCQCRHLPIVSSPLKNSFTAADLNRQYDFGLLHSRGHSVGSSRSMENLNRKFRKMVMQTFSSANETVVDSVKENRARVLSYNAVSDKLMRVVEDDDEDLVRCLSRLQPNTDKTRQKGQ</sequence>
<proteinExistence type="predicted"/>
<keyword evidence="3" id="KW-1185">Reference proteome</keyword>
<dbReference type="AlphaFoldDB" id="W6MWT2"/>
<gene>
    <name evidence="2" type="ORF">KUCA_T00003809001</name>
</gene>
<evidence type="ECO:0000256" key="1">
    <source>
        <dbReference type="SAM" id="MobiDB-lite"/>
    </source>
</evidence>
<feature type="compositionally biased region" description="Basic and acidic residues" evidence="1">
    <location>
        <begin position="20"/>
        <end position="29"/>
    </location>
</feature>
<evidence type="ECO:0000313" key="2">
    <source>
        <dbReference type="EMBL" id="CDK27830.1"/>
    </source>
</evidence>